<reference evidence="1" key="1">
    <citation type="submission" date="2022-08" db="EMBL/GenBank/DDBJ databases">
        <title>Genomic Encyclopedia of Type Strains, Phase III (KMG-III): the genomes of soil and plant-associated and newly described type strains.</title>
        <authorList>
            <person name="Whitman W."/>
        </authorList>
    </citation>
    <scope>NUCLEOTIDE SEQUENCE</scope>
    <source>
        <strain evidence="1">HMT 1</strain>
    </source>
</reference>
<dbReference type="AlphaFoldDB" id="A0AAE3HLR0"/>
<dbReference type="EMBL" id="JANUCT010000008">
    <property type="protein sequence ID" value="MCS3903436.1"/>
    <property type="molecule type" value="Genomic_DNA"/>
</dbReference>
<sequence>MQNCHADGRLIEITIIGVQRRHDDGSVLFSRTSFTAKGDKT</sequence>
<keyword evidence="2" id="KW-1185">Reference proteome</keyword>
<evidence type="ECO:0000313" key="2">
    <source>
        <dbReference type="Proteomes" id="UP001204445"/>
    </source>
</evidence>
<gene>
    <name evidence="1" type="ORF">J2T55_001457</name>
</gene>
<proteinExistence type="predicted"/>
<evidence type="ECO:0000313" key="1">
    <source>
        <dbReference type="EMBL" id="MCS3903436.1"/>
    </source>
</evidence>
<name>A0AAE3HLR0_9GAMM</name>
<dbReference type="Proteomes" id="UP001204445">
    <property type="component" value="Unassembled WGS sequence"/>
</dbReference>
<dbReference type="RefSeq" id="WP_259055200.1">
    <property type="nucleotide sequence ID" value="NZ_JANUCT010000008.1"/>
</dbReference>
<protein>
    <submittedName>
        <fullName evidence="1">Uncharacterized protein</fullName>
    </submittedName>
</protein>
<comment type="caution">
    <text evidence="1">The sequence shown here is derived from an EMBL/GenBank/DDBJ whole genome shotgun (WGS) entry which is preliminary data.</text>
</comment>
<accession>A0AAE3HLR0</accession>
<organism evidence="1 2">
    <name type="scientific">Methylohalomonas lacus</name>
    <dbReference type="NCBI Taxonomy" id="398773"/>
    <lineage>
        <taxon>Bacteria</taxon>
        <taxon>Pseudomonadati</taxon>
        <taxon>Pseudomonadota</taxon>
        <taxon>Gammaproteobacteria</taxon>
        <taxon>Methylohalomonadales</taxon>
        <taxon>Methylohalomonadaceae</taxon>
        <taxon>Methylohalomonas</taxon>
    </lineage>
</organism>